<name>A0A378PIX1_9ACTO</name>
<reference evidence="4 5" key="2">
    <citation type="submission" date="2020-04" db="EMBL/GenBank/DDBJ databases">
        <title>Antimicrobial susceptibility and clonality of vaginal-derived multi-drug resistant Mobiluncus isolates in China.</title>
        <authorList>
            <person name="Zhang X."/>
        </authorList>
    </citation>
    <scope>NUCLEOTIDE SEQUENCE [LARGE SCALE GENOMIC DNA]</scope>
    <source>
        <strain evidence="3 4">12</strain>
        <strain evidence="2 5">13</strain>
    </source>
</reference>
<evidence type="ECO:0000313" key="6">
    <source>
        <dbReference type="Proteomes" id="UP001209486"/>
    </source>
</evidence>
<dbReference type="Proteomes" id="UP001209486">
    <property type="component" value="Unassembled WGS sequence"/>
</dbReference>
<proteinExistence type="predicted"/>
<evidence type="ECO:0000313" key="4">
    <source>
        <dbReference type="Proteomes" id="UP000575397"/>
    </source>
</evidence>
<dbReference type="RefSeq" id="WP_114990365.1">
    <property type="nucleotide sequence ID" value="NZ_CAMPNB010000003.1"/>
</dbReference>
<dbReference type="EMBL" id="JABCUR010000015">
    <property type="protein sequence ID" value="NMW66057.1"/>
    <property type="molecule type" value="Genomic_DNA"/>
</dbReference>
<sequence length="51" mass="5495">MSGVPSPAAMTGGDLPDYREALEQAKDAPLDEQLALLQRVNSALQDVLRKD</sequence>
<evidence type="ECO:0000313" key="3">
    <source>
        <dbReference type="EMBL" id="NMX03385.1"/>
    </source>
</evidence>
<dbReference type="Proteomes" id="UP000578252">
    <property type="component" value="Unassembled WGS sequence"/>
</dbReference>
<dbReference type="AlphaFoldDB" id="A0A378PIX1"/>
<dbReference type="EMBL" id="JABCUS010000010">
    <property type="protein sequence ID" value="NMX03385.1"/>
    <property type="molecule type" value="Genomic_DNA"/>
</dbReference>
<dbReference type="Proteomes" id="UP000575397">
    <property type="component" value="Unassembled WGS sequence"/>
</dbReference>
<accession>A0A378PIX1</accession>
<dbReference type="EMBL" id="VSZY01000019">
    <property type="protein sequence ID" value="MCU9969573.1"/>
    <property type="molecule type" value="Genomic_DNA"/>
</dbReference>
<evidence type="ECO:0000313" key="2">
    <source>
        <dbReference type="EMBL" id="NMW66057.1"/>
    </source>
</evidence>
<organism evidence="2 5">
    <name type="scientific">Mobiluncus mulieris</name>
    <dbReference type="NCBI Taxonomy" id="2052"/>
    <lineage>
        <taxon>Bacteria</taxon>
        <taxon>Bacillati</taxon>
        <taxon>Actinomycetota</taxon>
        <taxon>Actinomycetes</taxon>
        <taxon>Actinomycetales</taxon>
        <taxon>Actinomycetaceae</taxon>
        <taxon>Mobiluncus</taxon>
    </lineage>
</organism>
<gene>
    <name evidence="1" type="ORF">FYZ43_09305</name>
    <name evidence="3" type="ORF">HHJ77_05485</name>
    <name evidence="2" type="ORF">HHJ78_11240</name>
</gene>
<reference evidence="1 6" key="1">
    <citation type="submission" date="2019-08" db="EMBL/GenBank/DDBJ databases">
        <title>Comparison of rpoB and gyrB Sequences from Mobiluncus Species and Development of a Multiplex PCR Method for Clinical Detection of Mobiluncus curtisii and Mobiluncus mulieris.</title>
        <authorList>
            <person name="Yang L."/>
            <person name="Shen Y."/>
            <person name="Xu G."/>
            <person name="Shu L.-B."/>
            <person name="Hu J."/>
            <person name="Zhang R."/>
            <person name="Wang Y."/>
            <person name="Zhou H.-W."/>
            <person name="Zhang X."/>
        </authorList>
    </citation>
    <scope>NUCLEOTIDE SEQUENCE [LARGE SCALE GENOMIC DNA]</scope>
    <source>
        <strain evidence="1 6">M26</strain>
    </source>
</reference>
<evidence type="ECO:0000313" key="5">
    <source>
        <dbReference type="Proteomes" id="UP000578252"/>
    </source>
</evidence>
<evidence type="ECO:0000313" key="1">
    <source>
        <dbReference type="EMBL" id="MCU9969573.1"/>
    </source>
</evidence>
<comment type="caution">
    <text evidence="2">The sequence shown here is derived from an EMBL/GenBank/DDBJ whole genome shotgun (WGS) entry which is preliminary data.</text>
</comment>
<protein>
    <submittedName>
        <fullName evidence="2">Thioredoxin</fullName>
    </submittedName>
</protein>